<feature type="compositionally biased region" description="Pro residues" evidence="6">
    <location>
        <begin position="13"/>
        <end position="26"/>
    </location>
</feature>
<evidence type="ECO:0000256" key="2">
    <source>
        <dbReference type="ARBA" id="ARBA00022448"/>
    </source>
</evidence>
<evidence type="ECO:0000313" key="10">
    <source>
        <dbReference type="Proteomes" id="UP001549164"/>
    </source>
</evidence>
<dbReference type="PROSITE" id="PS50850">
    <property type="entry name" value="MFS"/>
    <property type="match status" value="1"/>
</dbReference>
<dbReference type="InterPro" id="IPR020846">
    <property type="entry name" value="MFS_dom"/>
</dbReference>
<keyword evidence="4 7" id="KW-1133">Transmembrane helix</keyword>
<accession>A0ABV2IEA9</accession>
<dbReference type="PANTHER" id="PTHR42718">
    <property type="entry name" value="MAJOR FACILITATOR SUPERFAMILY MULTIDRUG TRANSPORTER MFSC"/>
    <property type="match status" value="1"/>
</dbReference>
<feature type="region of interest" description="Disordered" evidence="6">
    <location>
        <begin position="1"/>
        <end position="26"/>
    </location>
</feature>
<feature type="transmembrane region" description="Helical" evidence="7">
    <location>
        <begin position="329"/>
        <end position="352"/>
    </location>
</feature>
<comment type="subcellular location">
    <subcellularLocation>
        <location evidence="1">Membrane</location>
        <topology evidence="1">Multi-pass membrane protein</topology>
    </subcellularLocation>
</comment>
<feature type="transmembrane region" description="Helical" evidence="7">
    <location>
        <begin position="105"/>
        <end position="122"/>
    </location>
</feature>
<dbReference type="Proteomes" id="UP001549164">
    <property type="component" value="Unassembled WGS sequence"/>
</dbReference>
<dbReference type="InterPro" id="IPR036259">
    <property type="entry name" value="MFS_trans_sf"/>
</dbReference>
<evidence type="ECO:0000256" key="5">
    <source>
        <dbReference type="ARBA" id="ARBA00023136"/>
    </source>
</evidence>
<keyword evidence="3 7" id="KW-0812">Transmembrane</keyword>
<keyword evidence="5 7" id="KW-0472">Membrane</keyword>
<keyword evidence="10" id="KW-1185">Reference proteome</keyword>
<evidence type="ECO:0000256" key="7">
    <source>
        <dbReference type="SAM" id="Phobius"/>
    </source>
</evidence>
<organism evidence="9 10">
    <name type="scientific">Martelella mangrovi</name>
    <dbReference type="NCBI Taxonomy" id="1397477"/>
    <lineage>
        <taxon>Bacteria</taxon>
        <taxon>Pseudomonadati</taxon>
        <taxon>Pseudomonadota</taxon>
        <taxon>Alphaproteobacteria</taxon>
        <taxon>Hyphomicrobiales</taxon>
        <taxon>Aurantimonadaceae</taxon>
        <taxon>Martelella</taxon>
    </lineage>
</organism>
<feature type="transmembrane region" description="Helical" evidence="7">
    <location>
        <begin position="128"/>
        <end position="151"/>
    </location>
</feature>
<dbReference type="SUPFAM" id="SSF103473">
    <property type="entry name" value="MFS general substrate transporter"/>
    <property type="match status" value="2"/>
</dbReference>
<feature type="transmembrane region" description="Helical" evidence="7">
    <location>
        <begin position="192"/>
        <end position="210"/>
    </location>
</feature>
<evidence type="ECO:0000313" key="9">
    <source>
        <dbReference type="EMBL" id="MET3601260.1"/>
    </source>
</evidence>
<feature type="transmembrane region" description="Helical" evidence="7">
    <location>
        <begin position="394"/>
        <end position="414"/>
    </location>
</feature>
<evidence type="ECO:0000256" key="6">
    <source>
        <dbReference type="SAM" id="MobiDB-lite"/>
    </source>
</evidence>
<feature type="transmembrane region" description="Helical" evidence="7">
    <location>
        <begin position="514"/>
        <end position="535"/>
    </location>
</feature>
<feature type="domain" description="Major facilitator superfamily (MFS) profile" evidence="8">
    <location>
        <begin position="38"/>
        <end position="537"/>
    </location>
</feature>
<gene>
    <name evidence="9" type="ORF">ABID12_003216</name>
</gene>
<feature type="transmembrane region" description="Helical" evidence="7">
    <location>
        <begin position="231"/>
        <end position="252"/>
    </location>
</feature>
<feature type="transmembrane region" description="Helical" evidence="7">
    <location>
        <begin position="421"/>
        <end position="443"/>
    </location>
</feature>
<proteinExistence type="predicted"/>
<sequence length="552" mass="59660">MTDQTSETAPQAAPQPGPLYPGAPPPQPPKPLPQLLAYMFAATVVGLTQGLGMSFITVTIQQIAGPLKATTAEASWLMAAYLAPNACLTLLLFKVRQQFGIRHFAEVSIIVYVLINLGHLWVDSFQTALIVRFFAGIAAAPMTSISILYMLEGLPREKKMSIGLSGGMTVMLASTPLAGVIAPYLFDHGGFRSLYICEIGMALLSLALIFRLPLVSGERVKVISRADLISFSFLALGMGAITVALSLGRIYWWTEVRWTGALLILGVVALMIMAIIELNREEPLLDIRWLTSAEIIHFTGALMVFRLILSEQSTGVRSFFIMLGLSNEQFVGLYTVILVATVAAGVTCAVILKPGRVALMHGIALVLLIIGSWLDSHATSMSRPQDMFLSQILIAFASGLFMPAAMMVGFIAALKRGPNYILSFIIVFVTTQRLGAIIGSALFGSFVTWREQVHSAALVQSLTPDNPLVAERMRQLSGAYASTISDGVIRTAEGAAALARQTTQQAYVLAYDDAFRFTTLLALLALVVLILDVAFEKWESARMRAQAEGLPA</sequence>
<dbReference type="RefSeq" id="WP_354435078.1">
    <property type="nucleotide sequence ID" value="NZ_JBEPLY010000012.1"/>
</dbReference>
<dbReference type="Gene3D" id="1.20.1250.20">
    <property type="entry name" value="MFS general substrate transporter like domains"/>
    <property type="match status" value="1"/>
</dbReference>
<keyword evidence="2" id="KW-0813">Transport</keyword>
<feature type="transmembrane region" description="Helical" evidence="7">
    <location>
        <begin position="163"/>
        <end position="186"/>
    </location>
</feature>
<protein>
    <submittedName>
        <fullName evidence="9">MFS family permease</fullName>
    </submittedName>
</protein>
<name>A0ABV2IEA9_9HYPH</name>
<dbReference type="PANTHER" id="PTHR42718:SF9">
    <property type="entry name" value="MAJOR FACILITATOR SUPERFAMILY MULTIDRUG TRANSPORTER MFSC"/>
    <property type="match status" value="1"/>
</dbReference>
<comment type="caution">
    <text evidence="9">The sequence shown here is derived from an EMBL/GenBank/DDBJ whole genome shotgun (WGS) entry which is preliminary data.</text>
</comment>
<evidence type="ECO:0000256" key="3">
    <source>
        <dbReference type="ARBA" id="ARBA00022692"/>
    </source>
</evidence>
<feature type="transmembrane region" description="Helical" evidence="7">
    <location>
        <begin position="76"/>
        <end position="93"/>
    </location>
</feature>
<evidence type="ECO:0000256" key="4">
    <source>
        <dbReference type="ARBA" id="ARBA00022989"/>
    </source>
</evidence>
<reference evidence="9 10" key="1">
    <citation type="submission" date="2024-06" db="EMBL/GenBank/DDBJ databases">
        <title>Genomic Encyclopedia of Type Strains, Phase IV (KMG-IV): sequencing the most valuable type-strain genomes for metagenomic binning, comparative biology and taxonomic classification.</title>
        <authorList>
            <person name="Goeker M."/>
        </authorList>
    </citation>
    <scope>NUCLEOTIDE SEQUENCE [LARGE SCALE GENOMIC DNA]</scope>
    <source>
        <strain evidence="9 10">DSM 28102</strain>
    </source>
</reference>
<feature type="transmembrane region" description="Helical" evidence="7">
    <location>
        <begin position="357"/>
        <end position="374"/>
    </location>
</feature>
<feature type="transmembrane region" description="Helical" evidence="7">
    <location>
        <begin position="35"/>
        <end position="56"/>
    </location>
</feature>
<feature type="transmembrane region" description="Helical" evidence="7">
    <location>
        <begin position="258"/>
        <end position="278"/>
    </location>
</feature>
<dbReference type="EMBL" id="JBEPLY010000012">
    <property type="protein sequence ID" value="MET3601260.1"/>
    <property type="molecule type" value="Genomic_DNA"/>
</dbReference>
<evidence type="ECO:0000259" key="8">
    <source>
        <dbReference type="PROSITE" id="PS50850"/>
    </source>
</evidence>
<evidence type="ECO:0000256" key="1">
    <source>
        <dbReference type="ARBA" id="ARBA00004141"/>
    </source>
</evidence>